<dbReference type="RefSeq" id="WP_246130894.1">
    <property type="nucleotide sequence ID" value="NZ_VITR01000030.1"/>
</dbReference>
<dbReference type="InterPro" id="IPR009061">
    <property type="entry name" value="DNA-bd_dom_put_sf"/>
</dbReference>
<comment type="caution">
    <text evidence="4">The sequence shown here is derived from an EMBL/GenBank/DDBJ whole genome shotgun (WGS) entry which is preliminary data.</text>
</comment>
<keyword evidence="5" id="KW-1185">Reference proteome</keyword>
<accession>A0A560GIN1</accession>
<keyword evidence="2" id="KW-0175">Coiled coil</keyword>
<evidence type="ECO:0000256" key="1">
    <source>
        <dbReference type="ARBA" id="ARBA00023125"/>
    </source>
</evidence>
<dbReference type="SUPFAM" id="SSF46955">
    <property type="entry name" value="Putative DNA-binding domain"/>
    <property type="match status" value="1"/>
</dbReference>
<evidence type="ECO:0000259" key="3">
    <source>
        <dbReference type="PROSITE" id="PS50937"/>
    </source>
</evidence>
<feature type="coiled-coil region" evidence="2">
    <location>
        <begin position="95"/>
        <end position="122"/>
    </location>
</feature>
<protein>
    <submittedName>
        <fullName evidence="4">DNA-binding transcriptional MerR regulator</fullName>
    </submittedName>
</protein>
<reference evidence="4 5" key="1">
    <citation type="submission" date="2019-06" db="EMBL/GenBank/DDBJ databases">
        <title>Genomic Encyclopedia of Type Strains, Phase IV (KMG-V): Genome sequencing to study the core and pangenomes of soil and plant-associated prokaryotes.</title>
        <authorList>
            <person name="Whitman W."/>
        </authorList>
    </citation>
    <scope>NUCLEOTIDE SEQUENCE [LARGE SCALE GENOMIC DNA]</scope>
    <source>
        <strain evidence="4 5">BR 11622</strain>
    </source>
</reference>
<dbReference type="Gene3D" id="1.10.1660.10">
    <property type="match status" value="1"/>
</dbReference>
<keyword evidence="1 4" id="KW-0238">DNA-binding</keyword>
<evidence type="ECO:0000256" key="2">
    <source>
        <dbReference type="SAM" id="Coils"/>
    </source>
</evidence>
<sequence>MPDGAPVTAVEETYTISQLAEAFELTPRTIRYYEDEGLLTPRREGQQRVYTHRDWARLKLIMRGKRLGFTIAGIKDFLDLYEVGDAQVPQMRFLLKSARDRITTLEQQLRDVQQTLVDLKDIESLVVDHLAKKGALDV</sequence>
<dbReference type="PANTHER" id="PTHR30204">
    <property type="entry name" value="REDOX-CYCLING DRUG-SENSING TRANSCRIPTIONAL ACTIVATOR SOXR"/>
    <property type="match status" value="1"/>
</dbReference>
<organism evidence="4 5">
    <name type="scientific">Nitrospirillum amazonense</name>
    <dbReference type="NCBI Taxonomy" id="28077"/>
    <lineage>
        <taxon>Bacteria</taxon>
        <taxon>Pseudomonadati</taxon>
        <taxon>Pseudomonadota</taxon>
        <taxon>Alphaproteobacteria</taxon>
        <taxon>Rhodospirillales</taxon>
        <taxon>Azospirillaceae</taxon>
        <taxon>Nitrospirillum</taxon>
    </lineage>
</organism>
<dbReference type="Proteomes" id="UP000315751">
    <property type="component" value="Unassembled WGS sequence"/>
</dbReference>
<dbReference type="EMBL" id="VITR01000030">
    <property type="protein sequence ID" value="TWB33651.1"/>
    <property type="molecule type" value="Genomic_DNA"/>
</dbReference>
<gene>
    <name evidence="4" type="ORF">FBZ90_13029</name>
</gene>
<proteinExistence type="predicted"/>
<dbReference type="AlphaFoldDB" id="A0A560GIN1"/>
<name>A0A560GIN1_9PROT</name>
<dbReference type="PROSITE" id="PS50937">
    <property type="entry name" value="HTH_MERR_2"/>
    <property type="match status" value="1"/>
</dbReference>
<evidence type="ECO:0000313" key="4">
    <source>
        <dbReference type="EMBL" id="TWB33651.1"/>
    </source>
</evidence>
<dbReference type="CDD" id="cd04776">
    <property type="entry name" value="HTH_GnyR"/>
    <property type="match status" value="1"/>
</dbReference>
<dbReference type="GO" id="GO:0003677">
    <property type="term" value="F:DNA binding"/>
    <property type="evidence" value="ECO:0007669"/>
    <property type="project" value="UniProtKB-KW"/>
</dbReference>
<dbReference type="Pfam" id="PF13411">
    <property type="entry name" value="MerR_1"/>
    <property type="match status" value="1"/>
</dbReference>
<feature type="domain" description="HTH merR-type" evidence="3">
    <location>
        <begin position="13"/>
        <end position="80"/>
    </location>
</feature>
<evidence type="ECO:0000313" key="5">
    <source>
        <dbReference type="Proteomes" id="UP000315751"/>
    </source>
</evidence>
<dbReference type="InterPro" id="IPR047057">
    <property type="entry name" value="MerR_fam"/>
</dbReference>
<dbReference type="SMART" id="SM00422">
    <property type="entry name" value="HTH_MERR"/>
    <property type="match status" value="1"/>
</dbReference>
<dbReference type="InterPro" id="IPR000551">
    <property type="entry name" value="MerR-type_HTH_dom"/>
</dbReference>
<dbReference type="GO" id="GO:0003700">
    <property type="term" value="F:DNA-binding transcription factor activity"/>
    <property type="evidence" value="ECO:0007669"/>
    <property type="project" value="InterPro"/>
</dbReference>
<dbReference type="PANTHER" id="PTHR30204:SF58">
    <property type="entry name" value="HTH-TYPE TRANSCRIPTIONAL REGULATOR YFMP"/>
    <property type="match status" value="1"/>
</dbReference>